<dbReference type="GO" id="GO:0046872">
    <property type="term" value="F:metal ion binding"/>
    <property type="evidence" value="ECO:0007669"/>
    <property type="project" value="UniProtKB-KW"/>
</dbReference>
<evidence type="ECO:0000256" key="5">
    <source>
        <dbReference type="ARBA" id="ARBA00022640"/>
    </source>
</evidence>
<keyword evidence="12" id="KW-0653">Protein transport</keyword>
<evidence type="ECO:0000256" key="1">
    <source>
        <dbReference type="ARBA" id="ARBA00001946"/>
    </source>
</evidence>
<dbReference type="InterPro" id="IPR006703">
    <property type="entry name" value="G_AIG1"/>
</dbReference>
<protein>
    <submittedName>
        <fullName evidence="19">Putative p-loop containing nucleoside triphosphate hydrolase protein</fullName>
    </submittedName>
</protein>
<keyword evidence="3" id="KW-0813">Transport</keyword>
<evidence type="ECO:0000256" key="10">
    <source>
        <dbReference type="ARBA" id="ARBA00022805"/>
    </source>
</evidence>
<sequence>MSRAESPDIADVRLDADRGPPMILVMGVTGSGKSYFINRLAGRTVVPEGASLNSCTQQCTPIPVSVGGTKALIIDTPGFDDSNRKDSEILTEIAKLLAGQHALGVQLKGIIYIHRITDNRYAGSAIKTFEVFKRICGINAMRNVVLVTSRWGDVDESTGAARERELREQFWAYMLGHGSSLCRYHGDSGSARAITAQILVKENVLLQLQDEMANEGKNLDETAAGSYVSDGLSEQRAKFEKELRDLETLRSQLREDDRIMGRQIQADMRLRSGNLKDAEKQQFYRTFRSR</sequence>
<dbReference type="GO" id="GO:0015031">
    <property type="term" value="P:protein transport"/>
    <property type="evidence" value="ECO:0007669"/>
    <property type="project" value="UniProtKB-KW"/>
</dbReference>
<dbReference type="GO" id="GO:0005525">
    <property type="term" value="F:GTP binding"/>
    <property type="evidence" value="ECO:0007669"/>
    <property type="project" value="UniProtKB-KW"/>
</dbReference>
<dbReference type="InterPro" id="IPR045058">
    <property type="entry name" value="GIMA/IAN/Toc"/>
</dbReference>
<accession>A0A1W2TTP8</accession>
<evidence type="ECO:0000256" key="8">
    <source>
        <dbReference type="ARBA" id="ARBA00022741"/>
    </source>
</evidence>
<dbReference type="Proteomes" id="UP000054516">
    <property type="component" value="Unassembled WGS sequence"/>
</dbReference>
<dbReference type="OMA" id="NTCSSAW"/>
<evidence type="ECO:0000256" key="9">
    <source>
        <dbReference type="ARBA" id="ARBA00022801"/>
    </source>
</evidence>
<keyword evidence="9 19" id="KW-0378">Hydrolase</keyword>
<feature type="domain" description="AIG1-type G" evidence="18">
    <location>
        <begin position="23"/>
        <end position="150"/>
    </location>
</feature>
<evidence type="ECO:0000256" key="6">
    <source>
        <dbReference type="ARBA" id="ARBA00022692"/>
    </source>
</evidence>
<evidence type="ECO:0000256" key="16">
    <source>
        <dbReference type="ARBA" id="ARBA00024013"/>
    </source>
</evidence>
<feature type="coiled-coil region" evidence="17">
    <location>
        <begin position="229"/>
        <end position="256"/>
    </location>
</feature>
<dbReference type="PANTHER" id="PTHR10903:SF135">
    <property type="entry name" value="TRANSLOCASE OF CHLOROPLAST 120, CHLOROPLASTIC-RELATED"/>
    <property type="match status" value="1"/>
</dbReference>
<keyword evidence="15" id="KW-0472">Membrane</keyword>
<evidence type="ECO:0000256" key="2">
    <source>
        <dbReference type="ARBA" id="ARBA00004167"/>
    </source>
</evidence>
<evidence type="ECO:0000256" key="3">
    <source>
        <dbReference type="ARBA" id="ARBA00022448"/>
    </source>
</evidence>
<dbReference type="InterPro" id="IPR027417">
    <property type="entry name" value="P-loop_NTPase"/>
</dbReference>
<comment type="subcellular location">
    <subcellularLocation>
        <location evidence="2">Membrane</location>
        <topology evidence="2">Single-pass membrane protein</topology>
    </subcellularLocation>
    <subcellularLocation>
        <location evidence="16">Plastid</location>
        <location evidence="16">Chloroplast outer membrane</location>
    </subcellularLocation>
</comment>
<dbReference type="SUPFAM" id="SSF52540">
    <property type="entry name" value="P-loop containing nucleoside triphosphate hydrolases"/>
    <property type="match status" value="1"/>
</dbReference>
<reference evidence="19" key="1">
    <citation type="submission" date="2016-03" db="EMBL/GenBank/DDBJ databases">
        <title>Draft genome sequence of Rosellinia necatrix.</title>
        <authorList>
            <person name="Kanematsu S."/>
        </authorList>
    </citation>
    <scope>NUCLEOTIDE SEQUENCE [LARGE SCALE GENOMIC DNA]</scope>
    <source>
        <strain evidence="19">W97</strain>
    </source>
</reference>
<dbReference type="OrthoDB" id="8954335at2759"/>
<keyword evidence="20" id="KW-1185">Reference proteome</keyword>
<keyword evidence="13" id="KW-1133">Transmembrane helix</keyword>
<evidence type="ECO:0000313" key="20">
    <source>
        <dbReference type="Proteomes" id="UP000054516"/>
    </source>
</evidence>
<dbReference type="EMBL" id="DF977502">
    <property type="protein sequence ID" value="GAP91960.2"/>
    <property type="molecule type" value="Genomic_DNA"/>
</dbReference>
<evidence type="ECO:0000256" key="17">
    <source>
        <dbReference type="SAM" id="Coils"/>
    </source>
</evidence>
<dbReference type="AlphaFoldDB" id="A0A1W2TTP8"/>
<evidence type="ECO:0000256" key="4">
    <source>
        <dbReference type="ARBA" id="ARBA00022528"/>
    </source>
</evidence>
<evidence type="ECO:0000256" key="14">
    <source>
        <dbReference type="ARBA" id="ARBA00023134"/>
    </source>
</evidence>
<keyword evidence="14" id="KW-0342">GTP-binding</keyword>
<keyword evidence="10" id="KW-1002">Plastid outer membrane</keyword>
<dbReference type="CDD" id="cd00882">
    <property type="entry name" value="Ras_like_GTPase"/>
    <property type="match status" value="1"/>
</dbReference>
<proteinExistence type="predicted"/>
<organism evidence="19">
    <name type="scientific">Rosellinia necatrix</name>
    <name type="common">White root-rot fungus</name>
    <dbReference type="NCBI Taxonomy" id="77044"/>
    <lineage>
        <taxon>Eukaryota</taxon>
        <taxon>Fungi</taxon>
        <taxon>Dikarya</taxon>
        <taxon>Ascomycota</taxon>
        <taxon>Pezizomycotina</taxon>
        <taxon>Sordariomycetes</taxon>
        <taxon>Xylariomycetidae</taxon>
        <taxon>Xylariales</taxon>
        <taxon>Xylariaceae</taxon>
        <taxon>Rosellinia</taxon>
    </lineage>
</organism>
<dbReference type="GO" id="GO:0016787">
    <property type="term" value="F:hydrolase activity"/>
    <property type="evidence" value="ECO:0007669"/>
    <property type="project" value="UniProtKB-KW"/>
</dbReference>
<dbReference type="STRING" id="77044.A0A1W2TTP8"/>
<comment type="cofactor">
    <cofactor evidence="1">
        <name>Mg(2+)</name>
        <dbReference type="ChEBI" id="CHEBI:18420"/>
    </cofactor>
</comment>
<evidence type="ECO:0000256" key="7">
    <source>
        <dbReference type="ARBA" id="ARBA00022723"/>
    </source>
</evidence>
<dbReference type="Gene3D" id="3.40.50.300">
    <property type="entry name" value="P-loop containing nucleotide triphosphate hydrolases"/>
    <property type="match status" value="1"/>
</dbReference>
<evidence type="ECO:0000256" key="13">
    <source>
        <dbReference type="ARBA" id="ARBA00022989"/>
    </source>
</evidence>
<gene>
    <name evidence="19" type="ORF">SAMD00023353_5700560</name>
</gene>
<dbReference type="GO" id="GO:0016020">
    <property type="term" value="C:membrane"/>
    <property type="evidence" value="ECO:0007669"/>
    <property type="project" value="UniProtKB-SubCell"/>
</dbReference>
<evidence type="ECO:0000256" key="12">
    <source>
        <dbReference type="ARBA" id="ARBA00022927"/>
    </source>
</evidence>
<keyword evidence="5" id="KW-0934">Plastid</keyword>
<evidence type="ECO:0000313" key="19">
    <source>
        <dbReference type="EMBL" id="GAP91960.2"/>
    </source>
</evidence>
<evidence type="ECO:0000256" key="11">
    <source>
        <dbReference type="ARBA" id="ARBA00022842"/>
    </source>
</evidence>
<dbReference type="PANTHER" id="PTHR10903">
    <property type="entry name" value="GTPASE, IMAP FAMILY MEMBER-RELATED"/>
    <property type="match status" value="1"/>
</dbReference>
<evidence type="ECO:0000259" key="18">
    <source>
        <dbReference type="Pfam" id="PF04548"/>
    </source>
</evidence>
<keyword evidence="11" id="KW-0460">Magnesium</keyword>
<keyword evidence="4" id="KW-0150">Chloroplast</keyword>
<name>A0A1W2TTP8_ROSNE</name>
<keyword evidence="8" id="KW-0547">Nucleotide-binding</keyword>
<dbReference type="Pfam" id="PF04548">
    <property type="entry name" value="AIG1"/>
    <property type="match status" value="1"/>
</dbReference>
<keyword evidence="17" id="KW-0175">Coiled coil</keyword>
<keyword evidence="6" id="KW-0812">Transmembrane</keyword>
<keyword evidence="7" id="KW-0479">Metal-binding</keyword>
<evidence type="ECO:0000256" key="15">
    <source>
        <dbReference type="ARBA" id="ARBA00023136"/>
    </source>
</evidence>